<dbReference type="PROSITE" id="PS50011">
    <property type="entry name" value="PROTEIN_KINASE_DOM"/>
    <property type="match status" value="2"/>
</dbReference>
<feature type="domain" description="RPW8" evidence="3">
    <location>
        <begin position="1"/>
        <end position="156"/>
    </location>
</feature>
<dbReference type="SUPFAM" id="SSF56112">
    <property type="entry name" value="Protein kinase-like (PK-like)"/>
    <property type="match status" value="2"/>
</dbReference>
<sequence>MSLELIGGALLGAVVSELLKAVLRAKVKATSFKPYLEKLTITLESVIPKVEEIKRLDDDERMRTDSQKGPELNRLIMLLREGTILVEKCSEVQSWNYISKKKYWGKIQELDNDLIRFFQVDAQAAMWLDVGKILCMVNNFDQQLKQLTTARENGSSSNNGAGARDGDGGVNDLKAAVPIKPAIVITSADPQKVGSAKASEKLDRQAERATQIKPRDHDLQEAIPIKAKIIVNPADPQKVSSVKASEKLDRHDLKVAVPISPAYRQKDIINTFESTARIPNVSGTVAALEVLSFWDDESVPMYGKSFGGVAKTSLSEGLDLKVLLNCDFEKINTNLRDTEYEPFMLSEATHSSVILCKAAQLVVVTRFHNYGPLAIQYNYDRVKKEHHRHMELVESVRHENVVPLRAYYYHFRPVPDDQPRYLNMEIVLVYDYYRKGSVHKMLHGKLKVPFDWDARLKVAIGVARGIAFIHRQDNGTFFHGSINSENIFLNTGNYGCISELGKCIVGSTEPYVTGSRGRLRKSDVYSYGIFLLELVTGNSPYRGIVEEFKACIGWRKKLVSKVEHFIRLKQLNPEKYCFQLLDPELVKQYGEYKEQLIEMLRIARNCVSHWAPEMDDVVKMVENVGRDFALLENPSFRDDASVAFFNRSMGGVGRTSLREGLELKVLQKRHSKMIVDNNSPNPLRAYVTDNISNATLYETAQLVLVTRFRTLKSYDEWMYNQIKSEHHQHMELIERVRHENVVPLKAYYYSFSYPKAIDHPSRPIPVEDTHQQGLEIILVYDYYKLGSIFQTLHGKTKIPFGWDARLRVAVGVARGIAYIHKQNEGDFFHGKIKSSNIFLNAKNYGCVSDLGKCLGGYTEPDVSFCNKFGQESDIYCYGVFLVELVTGSTPIYPAWGDQTDCPMLVDFRHYFCISDFVVKSFLEAHVRSKQSNPDAACCNALDPELIMYYEEIKEQVIQILQIAMDCVSEPAPKIDDVLKDVEGIGRLQLPLEFQDLLQDE</sequence>
<dbReference type="GO" id="GO:0005524">
    <property type="term" value="F:ATP binding"/>
    <property type="evidence" value="ECO:0007669"/>
    <property type="project" value="InterPro"/>
</dbReference>
<evidence type="ECO:0000259" key="2">
    <source>
        <dbReference type="PROSITE" id="PS50011"/>
    </source>
</evidence>
<dbReference type="InterPro" id="IPR046959">
    <property type="entry name" value="PRK1-6/SRF4-like"/>
</dbReference>
<dbReference type="PROSITE" id="PS51153">
    <property type="entry name" value="RPW8"/>
    <property type="match status" value="1"/>
</dbReference>
<dbReference type="EMBL" id="CM010723">
    <property type="protein sequence ID" value="RZC76837.1"/>
    <property type="molecule type" value="Genomic_DNA"/>
</dbReference>
<proteinExistence type="predicted"/>
<accession>A0A4Y7KVN0</accession>
<feature type="region of interest" description="Disordered" evidence="1">
    <location>
        <begin position="149"/>
        <end position="168"/>
    </location>
</feature>
<reference evidence="4 5" key="1">
    <citation type="journal article" date="2018" name="Science">
        <title>The opium poppy genome and morphinan production.</title>
        <authorList>
            <person name="Guo L."/>
            <person name="Winzer T."/>
            <person name="Yang X."/>
            <person name="Li Y."/>
            <person name="Ning Z."/>
            <person name="He Z."/>
            <person name="Teodor R."/>
            <person name="Lu Y."/>
            <person name="Bowser T.A."/>
            <person name="Graham I.A."/>
            <person name="Ye K."/>
        </authorList>
    </citation>
    <scope>NUCLEOTIDE SEQUENCE [LARGE SCALE GENOMIC DNA]</scope>
    <source>
        <strain evidence="5">cv. HN1</strain>
        <tissue evidence="4">Leaves</tissue>
    </source>
</reference>
<dbReference type="Proteomes" id="UP000316621">
    <property type="component" value="Chromosome 9"/>
</dbReference>
<dbReference type="OrthoDB" id="1861174at2759"/>
<protein>
    <recommendedName>
        <fullName evidence="6">Protein kinase domain-containing protein</fullName>
    </recommendedName>
</protein>
<dbReference type="Gramene" id="RZC76837">
    <property type="protein sequence ID" value="RZC76837"/>
    <property type="gene ID" value="C5167_000957"/>
</dbReference>
<dbReference type="InterPro" id="IPR008808">
    <property type="entry name" value="Powdery_mildew-R_dom"/>
</dbReference>
<evidence type="ECO:0000313" key="4">
    <source>
        <dbReference type="EMBL" id="RZC76837.1"/>
    </source>
</evidence>
<dbReference type="InterPro" id="IPR000719">
    <property type="entry name" value="Prot_kinase_dom"/>
</dbReference>
<feature type="domain" description="Protein kinase" evidence="2">
    <location>
        <begin position="651"/>
        <end position="1000"/>
    </location>
</feature>
<keyword evidence="5" id="KW-1185">Reference proteome</keyword>
<organism evidence="4 5">
    <name type="scientific">Papaver somniferum</name>
    <name type="common">Opium poppy</name>
    <dbReference type="NCBI Taxonomy" id="3469"/>
    <lineage>
        <taxon>Eukaryota</taxon>
        <taxon>Viridiplantae</taxon>
        <taxon>Streptophyta</taxon>
        <taxon>Embryophyta</taxon>
        <taxon>Tracheophyta</taxon>
        <taxon>Spermatophyta</taxon>
        <taxon>Magnoliopsida</taxon>
        <taxon>Ranunculales</taxon>
        <taxon>Papaveraceae</taxon>
        <taxon>Papaveroideae</taxon>
        <taxon>Papaver</taxon>
    </lineage>
</organism>
<dbReference type="PANTHER" id="PTHR48007">
    <property type="entry name" value="LEUCINE-RICH REPEAT RECEPTOR-LIKE PROTEIN KINASE PXC1"/>
    <property type="match status" value="1"/>
</dbReference>
<evidence type="ECO:0000256" key="1">
    <source>
        <dbReference type="SAM" id="MobiDB-lite"/>
    </source>
</evidence>
<evidence type="ECO:0000313" key="5">
    <source>
        <dbReference type="Proteomes" id="UP000316621"/>
    </source>
</evidence>
<dbReference type="InterPro" id="IPR011009">
    <property type="entry name" value="Kinase-like_dom_sf"/>
</dbReference>
<gene>
    <name evidence="4" type="ORF">C5167_000957</name>
</gene>
<dbReference type="Gene3D" id="1.10.510.10">
    <property type="entry name" value="Transferase(Phosphotransferase) domain 1"/>
    <property type="match status" value="2"/>
</dbReference>
<dbReference type="AlphaFoldDB" id="A0A4Y7KVN0"/>
<feature type="domain" description="Protein kinase" evidence="2">
    <location>
        <begin position="339"/>
        <end position="649"/>
    </location>
</feature>
<dbReference type="Pfam" id="PF00069">
    <property type="entry name" value="Pkinase"/>
    <property type="match status" value="2"/>
</dbReference>
<dbReference type="PANTHER" id="PTHR48007:SF4">
    <property type="entry name" value="LEUCINE-RICH REPEAT RECEPTOR-LIKE PROTEIN KINASE PXC1"/>
    <property type="match status" value="1"/>
</dbReference>
<dbReference type="GO" id="GO:0004672">
    <property type="term" value="F:protein kinase activity"/>
    <property type="evidence" value="ECO:0007669"/>
    <property type="project" value="InterPro"/>
</dbReference>
<dbReference type="Pfam" id="PF05659">
    <property type="entry name" value="RPW8"/>
    <property type="match status" value="1"/>
</dbReference>
<name>A0A4Y7KVN0_PAPSO</name>
<evidence type="ECO:0000259" key="3">
    <source>
        <dbReference type="PROSITE" id="PS51153"/>
    </source>
</evidence>
<evidence type="ECO:0008006" key="6">
    <source>
        <dbReference type="Google" id="ProtNLM"/>
    </source>
</evidence>